<dbReference type="Gene3D" id="1.20.1280.290">
    <property type="match status" value="1"/>
</dbReference>
<feature type="transmembrane region" description="Helical" evidence="1">
    <location>
        <begin position="64"/>
        <end position="84"/>
    </location>
</feature>
<keyword evidence="3" id="KW-1185">Reference proteome</keyword>
<reference evidence="2 3" key="1">
    <citation type="submission" date="2020-02" db="EMBL/GenBank/DDBJ databases">
        <authorList>
            <person name="Kim M.K."/>
        </authorList>
    </citation>
    <scope>NUCLEOTIDE SEQUENCE [LARGE SCALE GENOMIC DNA]</scope>
    <source>
        <strain evidence="2 3">17J57-3</strain>
    </source>
</reference>
<feature type="transmembrane region" description="Helical" evidence="1">
    <location>
        <begin position="6"/>
        <end position="25"/>
    </location>
</feature>
<organism evidence="2 3">
    <name type="scientific">Noviherbaspirillum galbum</name>
    <dbReference type="NCBI Taxonomy" id="2709383"/>
    <lineage>
        <taxon>Bacteria</taxon>
        <taxon>Pseudomonadati</taxon>
        <taxon>Pseudomonadota</taxon>
        <taxon>Betaproteobacteria</taxon>
        <taxon>Burkholderiales</taxon>
        <taxon>Oxalobacteraceae</taxon>
        <taxon>Noviherbaspirillum</taxon>
    </lineage>
</organism>
<evidence type="ECO:0000313" key="2">
    <source>
        <dbReference type="EMBL" id="NEX63180.1"/>
    </source>
</evidence>
<evidence type="ECO:0000313" key="3">
    <source>
        <dbReference type="Proteomes" id="UP000482155"/>
    </source>
</evidence>
<dbReference type="EMBL" id="JAAIVB010000068">
    <property type="protein sequence ID" value="NEX63180.1"/>
    <property type="molecule type" value="Genomic_DNA"/>
</dbReference>
<keyword evidence="1" id="KW-0472">Membrane</keyword>
<comment type="caution">
    <text evidence="2">The sequence shown here is derived from an EMBL/GenBank/DDBJ whole genome shotgun (WGS) entry which is preliminary data.</text>
</comment>
<dbReference type="Proteomes" id="UP000482155">
    <property type="component" value="Unassembled WGS sequence"/>
</dbReference>
<keyword evidence="1" id="KW-1133">Transmembrane helix</keyword>
<evidence type="ECO:0008006" key="4">
    <source>
        <dbReference type="Google" id="ProtNLM"/>
    </source>
</evidence>
<gene>
    <name evidence="2" type="ORF">G3574_19025</name>
</gene>
<name>A0A6B3SQI6_9BURK</name>
<feature type="transmembrane region" description="Helical" evidence="1">
    <location>
        <begin position="37"/>
        <end position="58"/>
    </location>
</feature>
<proteinExistence type="predicted"/>
<dbReference type="RefSeq" id="WP_163966732.1">
    <property type="nucleotide sequence ID" value="NZ_JAAIVB010000068.1"/>
</dbReference>
<dbReference type="AlphaFoldDB" id="A0A6B3SQI6"/>
<sequence>MEHLLSVLYGISGVIASALYIPQILKYHHNPDARKSISLLSWSGWIAIAVVSILYALLVVKNMLFAGVVSLNVAAQLTVLAYGLRARLGSPAGPAAGDAASQPA</sequence>
<accession>A0A6B3SQI6</accession>
<keyword evidence="1" id="KW-0812">Transmembrane</keyword>
<protein>
    <recommendedName>
        <fullName evidence="4">PQ-loop repeat-containing protein</fullName>
    </recommendedName>
</protein>
<evidence type="ECO:0000256" key="1">
    <source>
        <dbReference type="SAM" id="Phobius"/>
    </source>
</evidence>